<keyword evidence="5 11" id="KW-0812">Transmembrane</keyword>
<dbReference type="Gene3D" id="1.20.1070.10">
    <property type="entry name" value="Rhodopsin 7-helix transmembrane proteins"/>
    <property type="match status" value="1"/>
</dbReference>
<feature type="transmembrane region" description="Helical" evidence="11">
    <location>
        <begin position="235"/>
        <end position="261"/>
    </location>
</feature>
<dbReference type="eggNOG" id="ENOG502SNRJ">
    <property type="taxonomic scope" value="Eukaryota"/>
</dbReference>
<dbReference type="GO" id="GO:0016503">
    <property type="term" value="F:pheromone receptor activity"/>
    <property type="evidence" value="ECO:0007669"/>
    <property type="project" value="InterPro"/>
</dbReference>
<evidence type="ECO:0000256" key="4">
    <source>
        <dbReference type="ARBA" id="ARBA00022507"/>
    </source>
</evidence>
<dbReference type="PANTHER" id="PTHR24062">
    <property type="entry name" value="VOMERONASAL TYPE-1 RECEPTOR"/>
    <property type="match status" value="1"/>
</dbReference>
<dbReference type="GO" id="GO:0005886">
    <property type="term" value="C:plasma membrane"/>
    <property type="evidence" value="ECO:0007669"/>
    <property type="project" value="UniProtKB-SubCell"/>
</dbReference>
<keyword evidence="4 11" id="KW-0589">Pheromone response</keyword>
<dbReference type="PRINTS" id="PR01534">
    <property type="entry name" value="VOMERONASL1R"/>
</dbReference>
<keyword evidence="8 11" id="KW-0472">Membrane</keyword>
<evidence type="ECO:0000256" key="11">
    <source>
        <dbReference type="RuleBase" id="RU364061"/>
    </source>
</evidence>
<evidence type="ECO:0000256" key="7">
    <source>
        <dbReference type="ARBA" id="ARBA00023040"/>
    </source>
</evidence>
<feature type="transmembrane region" description="Helical" evidence="11">
    <location>
        <begin position="281"/>
        <end position="311"/>
    </location>
</feature>
<keyword evidence="3 11" id="KW-1003">Cell membrane</keyword>
<organism evidence="13 14">
    <name type="scientific">Ailuropoda melanoleuca</name>
    <name type="common">Giant panda</name>
    <dbReference type="NCBI Taxonomy" id="9646"/>
    <lineage>
        <taxon>Eukaryota</taxon>
        <taxon>Metazoa</taxon>
        <taxon>Chordata</taxon>
        <taxon>Craniata</taxon>
        <taxon>Vertebrata</taxon>
        <taxon>Euteleostomi</taxon>
        <taxon>Mammalia</taxon>
        <taxon>Eutheria</taxon>
        <taxon>Laurasiatheria</taxon>
        <taxon>Carnivora</taxon>
        <taxon>Caniformia</taxon>
        <taxon>Ursidae</taxon>
        <taxon>Ailuropoda</taxon>
    </lineage>
</organism>
<evidence type="ECO:0000256" key="2">
    <source>
        <dbReference type="ARBA" id="ARBA00010663"/>
    </source>
</evidence>
<feature type="transmembrane region" description="Helical" evidence="11">
    <location>
        <begin position="191"/>
        <end position="209"/>
    </location>
</feature>
<dbReference type="GeneTree" id="ENSGT01030000234553"/>
<feature type="transmembrane region" description="Helical" evidence="11">
    <location>
        <begin position="12"/>
        <end position="36"/>
    </location>
</feature>
<sequence length="317" mass="36057">MYHRSMENGYIILFLQVGIGVSANFFLLLFHIFMLLLDHRPKPTDLIICHLSFVHVMKLFTGLFLLSAEVLGSLNSINDFECKALFCMGRVTRSLSICTTCLLSVIQVITISPSTSWLARFKYKCTKHIFHSFLILWFLSLSLSSNCIIYSVASFNVTQTDLLNVSKYCSLSPMDPIIRGLILTLTIARDVYFVGLMVLSSSYMVILLTRHQRCCQHLHSTSFSRASPENRATQTVLLLVSFFVVVYWIDIITSLSSTVLWNYDPVILDFQKLLSNVYATAADIFAFIFFLFFCVTQLINISGIFICPFLLQCISDL</sequence>
<dbReference type="Proteomes" id="UP000008912">
    <property type="component" value="Unassembled WGS sequence"/>
</dbReference>
<reference evidence="13" key="3">
    <citation type="submission" date="2025-09" db="UniProtKB">
        <authorList>
            <consortium name="Ensembl"/>
        </authorList>
    </citation>
    <scope>IDENTIFICATION</scope>
</reference>
<dbReference type="Pfam" id="PF03402">
    <property type="entry name" value="V1R"/>
    <property type="match status" value="1"/>
</dbReference>
<dbReference type="Ensembl" id="ENSAMET00000016462.2">
    <property type="protein sequence ID" value="ENSAMEP00000015807.2"/>
    <property type="gene ID" value="ENSAMEG00000015004.2"/>
</dbReference>
<evidence type="ECO:0000256" key="8">
    <source>
        <dbReference type="ARBA" id="ARBA00023136"/>
    </source>
</evidence>
<evidence type="ECO:0000313" key="14">
    <source>
        <dbReference type="Proteomes" id="UP000008912"/>
    </source>
</evidence>
<accession>G1M8Y7</accession>
<reference evidence="13" key="2">
    <citation type="submission" date="2025-08" db="UniProtKB">
        <authorList>
            <consortium name="Ensembl"/>
        </authorList>
    </citation>
    <scope>IDENTIFICATION</scope>
</reference>
<reference evidence="13 14" key="1">
    <citation type="journal article" date="2010" name="Nature">
        <title>The sequence and de novo assembly of the giant panda genome.</title>
        <authorList>
            <person name="Li R."/>
            <person name="Fan W."/>
            <person name="Tian G."/>
            <person name="Zhu H."/>
            <person name="He L."/>
            <person name="Cai J."/>
            <person name="Huang Q."/>
            <person name="Cai Q."/>
            <person name="Li B."/>
            <person name="Bai Y."/>
            <person name="Zhang Z."/>
            <person name="Zhang Y."/>
            <person name="Wang W."/>
            <person name="Li J."/>
            <person name="Wei F."/>
            <person name="Li H."/>
            <person name="Jian M."/>
            <person name="Li J."/>
            <person name="Zhang Z."/>
            <person name="Nielsen R."/>
            <person name="Li D."/>
            <person name="Gu W."/>
            <person name="Yang Z."/>
            <person name="Xuan Z."/>
            <person name="Ryder O.A."/>
            <person name="Leung F.C."/>
            <person name="Zhou Y."/>
            <person name="Cao J."/>
            <person name="Sun X."/>
            <person name="Fu Y."/>
            <person name="Fang X."/>
            <person name="Guo X."/>
            <person name="Wang B."/>
            <person name="Hou R."/>
            <person name="Shen F."/>
            <person name="Mu B."/>
            <person name="Ni P."/>
            <person name="Lin R."/>
            <person name="Qian W."/>
            <person name="Wang G."/>
            <person name="Yu C."/>
            <person name="Nie W."/>
            <person name="Wang J."/>
            <person name="Wu Z."/>
            <person name="Liang H."/>
            <person name="Min J."/>
            <person name="Wu Q."/>
            <person name="Cheng S."/>
            <person name="Ruan J."/>
            <person name="Wang M."/>
            <person name="Shi Z."/>
            <person name="Wen M."/>
            <person name="Liu B."/>
            <person name="Ren X."/>
            <person name="Zheng H."/>
            <person name="Dong D."/>
            <person name="Cook K."/>
            <person name="Shan G."/>
            <person name="Zhang H."/>
            <person name="Kosiol C."/>
            <person name="Xie X."/>
            <person name="Lu Z."/>
            <person name="Zheng H."/>
            <person name="Li Y."/>
            <person name="Steiner C.C."/>
            <person name="Lam T.T."/>
            <person name="Lin S."/>
            <person name="Zhang Q."/>
            <person name="Li G."/>
            <person name="Tian J."/>
            <person name="Gong T."/>
            <person name="Liu H."/>
            <person name="Zhang D."/>
            <person name="Fang L."/>
            <person name="Ye C."/>
            <person name="Zhang J."/>
            <person name="Hu W."/>
            <person name="Xu A."/>
            <person name="Ren Y."/>
            <person name="Zhang G."/>
            <person name="Bruford M.W."/>
            <person name="Li Q."/>
            <person name="Ma L."/>
            <person name="Guo Y."/>
            <person name="An N."/>
            <person name="Hu Y."/>
            <person name="Zheng Y."/>
            <person name="Shi Y."/>
            <person name="Li Z."/>
            <person name="Liu Q."/>
            <person name="Chen Y."/>
            <person name="Zhao J."/>
            <person name="Qu N."/>
            <person name="Zhao S."/>
            <person name="Tian F."/>
            <person name="Wang X."/>
            <person name="Wang H."/>
            <person name="Xu L."/>
            <person name="Liu X."/>
            <person name="Vinar T."/>
            <person name="Wang Y."/>
            <person name="Lam T.W."/>
            <person name="Yiu S.M."/>
            <person name="Liu S."/>
            <person name="Zhang H."/>
            <person name="Li D."/>
            <person name="Huang Y."/>
            <person name="Wang X."/>
            <person name="Yang G."/>
            <person name="Jiang Z."/>
            <person name="Wang J."/>
            <person name="Qin N."/>
            <person name="Li L."/>
            <person name="Li J."/>
            <person name="Bolund L."/>
            <person name="Kristiansen K."/>
            <person name="Wong G.K."/>
            <person name="Olson M."/>
            <person name="Zhang X."/>
            <person name="Li S."/>
            <person name="Yang H."/>
            <person name="Wang J."/>
            <person name="Wang J."/>
        </authorList>
    </citation>
    <scope>NUCLEOTIDE SEQUENCE [LARGE SCALE GENOMIC DNA]</scope>
</reference>
<dbReference type="AlphaFoldDB" id="G1M8Y7"/>
<keyword evidence="6 11" id="KW-1133">Transmembrane helix</keyword>
<evidence type="ECO:0000256" key="3">
    <source>
        <dbReference type="ARBA" id="ARBA00022475"/>
    </source>
</evidence>
<dbReference type="HOGENOM" id="CLU_058641_0_0_1"/>
<evidence type="ECO:0000256" key="5">
    <source>
        <dbReference type="ARBA" id="ARBA00022692"/>
    </source>
</evidence>
<evidence type="ECO:0000256" key="1">
    <source>
        <dbReference type="ARBA" id="ARBA00004651"/>
    </source>
</evidence>
<keyword evidence="7 11" id="KW-0297">G-protein coupled receptor</keyword>
<comment type="similarity">
    <text evidence="2 11">Belongs to the G-protein coupled receptor 1 family.</text>
</comment>
<evidence type="ECO:0000256" key="6">
    <source>
        <dbReference type="ARBA" id="ARBA00022989"/>
    </source>
</evidence>
<dbReference type="PROSITE" id="PS50262">
    <property type="entry name" value="G_PROTEIN_RECEP_F1_2"/>
    <property type="match status" value="1"/>
</dbReference>
<keyword evidence="14" id="KW-1185">Reference proteome</keyword>
<keyword evidence="9 11" id="KW-0675">Receptor</keyword>
<protein>
    <recommendedName>
        <fullName evidence="11">Vomeronasal type-1 receptor</fullName>
    </recommendedName>
</protein>
<dbReference type="InterPro" id="IPR017452">
    <property type="entry name" value="GPCR_Rhodpsn_7TM"/>
</dbReference>
<proteinExistence type="inferred from homology"/>
<comment type="subcellular location">
    <subcellularLocation>
        <location evidence="1 11">Cell membrane</location>
        <topology evidence="1 11">Multi-pass membrane protein</topology>
    </subcellularLocation>
</comment>
<dbReference type="GO" id="GO:0007606">
    <property type="term" value="P:sensory perception of chemical stimulus"/>
    <property type="evidence" value="ECO:0007669"/>
    <property type="project" value="UniProtKB-ARBA"/>
</dbReference>
<dbReference type="InParanoid" id="G1M8Y7"/>
<keyword evidence="10 11" id="KW-0807">Transducer</keyword>
<dbReference type="InterPro" id="IPR004072">
    <property type="entry name" value="Vmron_rcpt_1"/>
</dbReference>
<evidence type="ECO:0000259" key="12">
    <source>
        <dbReference type="PROSITE" id="PS50262"/>
    </source>
</evidence>
<feature type="transmembrane region" description="Helical" evidence="11">
    <location>
        <begin position="48"/>
        <end position="71"/>
    </location>
</feature>
<dbReference type="FunFam" id="1.20.1070.10:FF:000051">
    <property type="entry name" value="Vomeronasal type-1 receptor"/>
    <property type="match status" value="1"/>
</dbReference>
<feature type="domain" description="G-protein coupled receptors family 1 profile" evidence="12">
    <location>
        <begin position="23"/>
        <end position="300"/>
    </location>
</feature>
<dbReference type="SUPFAM" id="SSF81321">
    <property type="entry name" value="Family A G protein-coupled receptor-like"/>
    <property type="match status" value="1"/>
</dbReference>
<dbReference type="GO" id="GO:0019236">
    <property type="term" value="P:response to pheromone"/>
    <property type="evidence" value="ECO:0007669"/>
    <property type="project" value="UniProtKB-KW"/>
</dbReference>
<feature type="transmembrane region" description="Helical" evidence="11">
    <location>
        <begin position="133"/>
        <end position="153"/>
    </location>
</feature>
<evidence type="ECO:0000313" key="13">
    <source>
        <dbReference type="Ensembl" id="ENSAMEP00000015807.2"/>
    </source>
</evidence>
<name>G1M8Y7_AILME</name>
<evidence type="ECO:0000256" key="10">
    <source>
        <dbReference type="ARBA" id="ARBA00023224"/>
    </source>
</evidence>
<evidence type="ECO:0000256" key="9">
    <source>
        <dbReference type="ARBA" id="ARBA00023170"/>
    </source>
</evidence>